<proteinExistence type="predicted"/>
<keyword evidence="3" id="KW-1185">Reference proteome</keyword>
<name>M0HFX8_HALEO</name>
<accession>M0HFX8</accession>
<dbReference type="Proteomes" id="UP000011612">
    <property type="component" value="Unassembled WGS sequence"/>
</dbReference>
<dbReference type="STRING" id="1230453.C453_16473"/>
<dbReference type="AlphaFoldDB" id="M0HFX8"/>
<reference evidence="2 3" key="1">
    <citation type="journal article" date="2014" name="PLoS Genet.">
        <title>Phylogenetically driven sequencing of extremely halophilic archaea reveals strategies for static and dynamic osmo-response.</title>
        <authorList>
            <person name="Becker E.A."/>
            <person name="Seitzer P.M."/>
            <person name="Tritt A."/>
            <person name="Larsen D."/>
            <person name="Krusor M."/>
            <person name="Yao A.I."/>
            <person name="Wu D."/>
            <person name="Madern D."/>
            <person name="Eisen J.A."/>
            <person name="Darling A.E."/>
            <person name="Facciotti M.T."/>
        </authorList>
    </citation>
    <scope>NUCLEOTIDE SEQUENCE [LARGE SCALE GENOMIC DNA]</scope>
    <source>
        <strain evidence="2 3">ATCC BAA-1513</strain>
    </source>
</reference>
<organism evidence="2 3">
    <name type="scientific">Haloferax elongans ATCC BAA-1513</name>
    <dbReference type="NCBI Taxonomy" id="1230453"/>
    <lineage>
        <taxon>Archaea</taxon>
        <taxon>Methanobacteriati</taxon>
        <taxon>Methanobacteriota</taxon>
        <taxon>Stenosarchaea group</taxon>
        <taxon>Halobacteria</taxon>
        <taxon>Halobacteriales</taxon>
        <taxon>Haloferacaceae</taxon>
        <taxon>Haloferax</taxon>
    </lineage>
</organism>
<dbReference type="OrthoDB" id="253349at2157"/>
<gene>
    <name evidence="2" type="ORF">C453_16473</name>
</gene>
<feature type="region of interest" description="Disordered" evidence="1">
    <location>
        <begin position="1"/>
        <end position="70"/>
    </location>
</feature>
<evidence type="ECO:0000256" key="1">
    <source>
        <dbReference type="SAM" id="MobiDB-lite"/>
    </source>
</evidence>
<feature type="compositionally biased region" description="Low complexity" evidence="1">
    <location>
        <begin position="25"/>
        <end position="37"/>
    </location>
</feature>
<evidence type="ECO:0000313" key="3">
    <source>
        <dbReference type="Proteomes" id="UP000011612"/>
    </source>
</evidence>
<dbReference type="EMBL" id="AOLK01000022">
    <property type="protein sequence ID" value="ELZ82698.1"/>
    <property type="molecule type" value="Genomic_DNA"/>
</dbReference>
<dbReference type="RefSeq" id="WP_008326127.1">
    <property type="nucleotide sequence ID" value="NZ_AOLK01000022.1"/>
</dbReference>
<dbReference type="PATRIC" id="fig|1230453.4.peg.3283"/>
<evidence type="ECO:0000313" key="2">
    <source>
        <dbReference type="EMBL" id="ELZ82698.1"/>
    </source>
</evidence>
<comment type="caution">
    <text evidence="2">The sequence shown here is derived from an EMBL/GenBank/DDBJ whole genome shotgun (WGS) entry which is preliminary data.</text>
</comment>
<protein>
    <submittedName>
        <fullName evidence="2">Uncharacterized protein</fullName>
    </submittedName>
</protein>
<feature type="compositionally biased region" description="Basic and acidic residues" evidence="1">
    <location>
        <begin position="48"/>
        <end position="70"/>
    </location>
</feature>
<sequence length="70" mass="8159">MSTNTRRTYEPQLRTNRRSSRSTPDADTAATDTADADSWTAQCQRQFESNRTERLHNLVDRENQSLPRMD</sequence>